<accession>A0ABZ0W5R0</accession>
<evidence type="ECO:0000256" key="6">
    <source>
        <dbReference type="ARBA" id="ARBA00004496"/>
    </source>
</evidence>
<comment type="cofactor">
    <cofactor evidence="2">
        <name>Ca(2+)</name>
        <dbReference type="ChEBI" id="CHEBI:29108"/>
    </cofactor>
</comment>
<sequence length="296" mass="32563">MTIQKMLELNCQLGESPVWDAGRSAICWVDISGQAIHEFNTVSGAQHTVLLGQPVGCIALCDNGDFLAALKDEVVRIDRLTGTMQSVVTGPERRLLTNRSNDGKCDARGRFWFGTKSFTDETGAGNLYCVADGICSLQIPRVTISNGIAWSLDNRTMYYIDTPTFKVVAYDYDLDTGSISNKRTVIEIAEEEGFPDGMTIDTEGMLWIAHWGGFQVARWNPSTGAKLSAIRLPVANVTSCVFGGATYEDLYITTARDDMRLDKDSIDNDEGCLFVARHCGFKGLPANRFNVKNTEN</sequence>
<keyword evidence="13" id="KW-0106">Calcium</keyword>
<dbReference type="CDD" id="cd13120">
    <property type="entry name" value="BF2867_like_N"/>
    <property type="match status" value="1"/>
</dbReference>
<dbReference type="Proteomes" id="UP001325680">
    <property type="component" value="Chromosome"/>
</dbReference>
<comment type="cofactor">
    <cofactor evidence="4">
        <name>Mg(2+)</name>
        <dbReference type="ChEBI" id="CHEBI:18420"/>
    </cofactor>
</comment>
<reference evidence="16 17" key="1">
    <citation type="submission" date="2023-12" db="EMBL/GenBank/DDBJ databases">
        <title>Genome sequencing and assembly of bacterial species from a model synthetic community.</title>
        <authorList>
            <person name="Hogle S.L."/>
        </authorList>
    </citation>
    <scope>NUCLEOTIDE SEQUENCE [LARGE SCALE GENOMIC DNA]</scope>
    <source>
        <strain evidence="16 17">HAMBI_3031</strain>
    </source>
</reference>
<keyword evidence="11" id="KW-0479">Metal-binding</keyword>
<comment type="cofactor">
    <cofactor evidence="3">
        <name>Mn(2+)</name>
        <dbReference type="ChEBI" id="CHEBI:29035"/>
    </cofactor>
</comment>
<comment type="cofactor">
    <cofactor evidence="5">
        <name>Zn(2+)</name>
        <dbReference type="ChEBI" id="CHEBI:29105"/>
    </cofactor>
</comment>
<evidence type="ECO:0000256" key="8">
    <source>
        <dbReference type="ARBA" id="ARBA00013227"/>
    </source>
</evidence>
<dbReference type="PANTHER" id="PTHR10907:SF47">
    <property type="entry name" value="REGUCALCIN"/>
    <property type="match status" value="1"/>
</dbReference>
<dbReference type="EMBL" id="CP139960">
    <property type="protein sequence ID" value="WQD38603.1"/>
    <property type="molecule type" value="Genomic_DNA"/>
</dbReference>
<comment type="catalytic activity">
    <reaction evidence="1">
        <text>D-glucono-1,5-lactone + H2O = D-gluconate + H(+)</text>
        <dbReference type="Rhea" id="RHEA:10440"/>
        <dbReference type="ChEBI" id="CHEBI:15377"/>
        <dbReference type="ChEBI" id="CHEBI:15378"/>
        <dbReference type="ChEBI" id="CHEBI:16217"/>
        <dbReference type="ChEBI" id="CHEBI:18391"/>
        <dbReference type="EC" id="3.1.1.17"/>
    </reaction>
</comment>
<evidence type="ECO:0000256" key="3">
    <source>
        <dbReference type="ARBA" id="ARBA00001936"/>
    </source>
</evidence>
<dbReference type="Pfam" id="PF08450">
    <property type="entry name" value="SGL"/>
    <property type="match status" value="1"/>
</dbReference>
<evidence type="ECO:0000256" key="7">
    <source>
        <dbReference type="ARBA" id="ARBA00008853"/>
    </source>
</evidence>
<protein>
    <recommendedName>
        <fullName evidence="9">Regucalcin</fullName>
        <ecNumber evidence="8">3.1.1.17</ecNumber>
    </recommendedName>
    <alternativeName>
        <fullName evidence="14">Gluconolactonase</fullName>
    </alternativeName>
</protein>
<dbReference type="Gene3D" id="2.120.10.30">
    <property type="entry name" value="TolB, C-terminal domain"/>
    <property type="match status" value="1"/>
</dbReference>
<dbReference type="PANTHER" id="PTHR10907">
    <property type="entry name" value="REGUCALCIN"/>
    <property type="match status" value="1"/>
</dbReference>
<dbReference type="InterPro" id="IPR005511">
    <property type="entry name" value="SMP-30"/>
</dbReference>
<evidence type="ECO:0000313" key="16">
    <source>
        <dbReference type="EMBL" id="WQD38603.1"/>
    </source>
</evidence>
<dbReference type="PRINTS" id="PR01791">
    <property type="entry name" value="REGUCALCIN"/>
</dbReference>
<dbReference type="EC" id="3.1.1.17" evidence="8"/>
<gene>
    <name evidence="16" type="ORF">U0035_00390</name>
</gene>
<organism evidence="16 17">
    <name type="scientific">Niabella yanshanensis</name>
    <dbReference type="NCBI Taxonomy" id="577386"/>
    <lineage>
        <taxon>Bacteria</taxon>
        <taxon>Pseudomonadati</taxon>
        <taxon>Bacteroidota</taxon>
        <taxon>Chitinophagia</taxon>
        <taxon>Chitinophagales</taxon>
        <taxon>Chitinophagaceae</taxon>
        <taxon>Niabella</taxon>
    </lineage>
</organism>
<name>A0ABZ0W5R0_9BACT</name>
<dbReference type="SUPFAM" id="SSF63829">
    <property type="entry name" value="Calcium-dependent phosphotriesterase"/>
    <property type="match status" value="1"/>
</dbReference>
<feature type="domain" description="SMP-30/Gluconolactonase/LRE-like region" evidence="15">
    <location>
        <begin position="13"/>
        <end position="256"/>
    </location>
</feature>
<evidence type="ECO:0000256" key="12">
    <source>
        <dbReference type="ARBA" id="ARBA00022801"/>
    </source>
</evidence>
<evidence type="ECO:0000256" key="2">
    <source>
        <dbReference type="ARBA" id="ARBA00001913"/>
    </source>
</evidence>
<dbReference type="RefSeq" id="WP_114791344.1">
    <property type="nucleotide sequence ID" value="NZ_CP139960.1"/>
</dbReference>
<evidence type="ECO:0000256" key="5">
    <source>
        <dbReference type="ARBA" id="ARBA00001947"/>
    </source>
</evidence>
<dbReference type="GO" id="GO:0016787">
    <property type="term" value="F:hydrolase activity"/>
    <property type="evidence" value="ECO:0007669"/>
    <property type="project" value="UniProtKB-KW"/>
</dbReference>
<comment type="subcellular location">
    <subcellularLocation>
        <location evidence="6">Cytoplasm</location>
    </subcellularLocation>
</comment>
<dbReference type="InterPro" id="IPR011042">
    <property type="entry name" value="6-blade_b-propeller_TolB-like"/>
</dbReference>
<dbReference type="InterPro" id="IPR008367">
    <property type="entry name" value="Regucalcin"/>
</dbReference>
<dbReference type="InterPro" id="IPR013658">
    <property type="entry name" value="SGL"/>
</dbReference>
<evidence type="ECO:0000313" key="17">
    <source>
        <dbReference type="Proteomes" id="UP001325680"/>
    </source>
</evidence>
<evidence type="ECO:0000256" key="4">
    <source>
        <dbReference type="ARBA" id="ARBA00001946"/>
    </source>
</evidence>
<proteinExistence type="inferred from homology"/>
<keyword evidence="12 16" id="KW-0378">Hydrolase</keyword>
<evidence type="ECO:0000256" key="10">
    <source>
        <dbReference type="ARBA" id="ARBA00022490"/>
    </source>
</evidence>
<evidence type="ECO:0000256" key="14">
    <source>
        <dbReference type="ARBA" id="ARBA00032464"/>
    </source>
</evidence>
<evidence type="ECO:0000256" key="13">
    <source>
        <dbReference type="ARBA" id="ARBA00022837"/>
    </source>
</evidence>
<keyword evidence="17" id="KW-1185">Reference proteome</keyword>
<evidence type="ECO:0000256" key="1">
    <source>
        <dbReference type="ARBA" id="ARBA00001589"/>
    </source>
</evidence>
<comment type="similarity">
    <text evidence="7">Belongs to the SMP-30/CGR1 family.</text>
</comment>
<evidence type="ECO:0000256" key="9">
    <source>
        <dbReference type="ARBA" id="ARBA00016808"/>
    </source>
</evidence>
<dbReference type="PRINTS" id="PR01790">
    <property type="entry name" value="SMP30FAMILY"/>
</dbReference>
<evidence type="ECO:0000259" key="15">
    <source>
        <dbReference type="Pfam" id="PF08450"/>
    </source>
</evidence>
<keyword evidence="10" id="KW-0963">Cytoplasm</keyword>
<evidence type="ECO:0000256" key="11">
    <source>
        <dbReference type="ARBA" id="ARBA00022723"/>
    </source>
</evidence>